<keyword evidence="2" id="KW-0813">Transport</keyword>
<proteinExistence type="predicted"/>
<feature type="region of interest" description="Disordered" evidence="10">
    <location>
        <begin position="1"/>
        <end position="20"/>
    </location>
</feature>
<dbReference type="SMART" id="SM00397">
    <property type="entry name" value="t_SNARE"/>
    <property type="match status" value="1"/>
</dbReference>
<evidence type="ECO:0000256" key="1">
    <source>
        <dbReference type="ARBA" id="ARBA00004409"/>
    </source>
</evidence>
<comment type="caution">
    <text evidence="13">The sequence shown here is derived from an EMBL/GenBank/DDBJ whole genome shotgun (WGS) entry which is preliminary data.</text>
</comment>
<evidence type="ECO:0000256" key="10">
    <source>
        <dbReference type="SAM" id="MobiDB-lite"/>
    </source>
</evidence>
<evidence type="ECO:0000256" key="4">
    <source>
        <dbReference type="ARBA" id="ARBA00022927"/>
    </source>
</evidence>
<keyword evidence="14" id="KW-1185">Reference proteome</keyword>
<feature type="coiled-coil region" evidence="9">
    <location>
        <begin position="37"/>
        <end position="64"/>
    </location>
</feature>
<dbReference type="Pfam" id="PF05739">
    <property type="entry name" value="SNARE"/>
    <property type="match status" value="1"/>
</dbReference>
<sequence length="133" mass="15296">MNLQTFSANYNSNIHTDPGDSQQTIDYSDFNFGDNQTLEQERELRQNNADLEELSRKAQKVKEVFMELASLIEEQGTIVDRIDCNISSTLENAHAAHNEVEEAASYQKRSRMWIVVIFLAIFVLFLIVIIILK</sequence>
<gene>
    <name evidence="13" type="ORF">M9Y10_002837</name>
</gene>
<dbReference type="InterPro" id="IPR000727">
    <property type="entry name" value="T_SNARE_dom"/>
</dbReference>
<reference evidence="13 14" key="1">
    <citation type="submission" date="2024-04" db="EMBL/GenBank/DDBJ databases">
        <title>Tritrichomonas musculus Genome.</title>
        <authorList>
            <person name="Alves-Ferreira E."/>
            <person name="Grigg M."/>
            <person name="Lorenzi H."/>
            <person name="Galac M."/>
        </authorList>
    </citation>
    <scope>NUCLEOTIDE SEQUENCE [LARGE SCALE GENOMIC DNA]</scope>
    <source>
        <strain evidence="13 14">EAF2021</strain>
    </source>
</reference>
<dbReference type="PROSITE" id="PS50192">
    <property type="entry name" value="T_SNARE"/>
    <property type="match status" value="1"/>
</dbReference>
<evidence type="ECO:0000256" key="9">
    <source>
        <dbReference type="SAM" id="Coils"/>
    </source>
</evidence>
<dbReference type="Proteomes" id="UP001470230">
    <property type="component" value="Unassembled WGS sequence"/>
</dbReference>
<evidence type="ECO:0000256" key="7">
    <source>
        <dbReference type="ARBA" id="ARBA00023054"/>
    </source>
</evidence>
<feature type="domain" description="T-SNARE coiled-coil homology" evidence="12">
    <location>
        <begin position="41"/>
        <end position="103"/>
    </location>
</feature>
<evidence type="ECO:0000256" key="3">
    <source>
        <dbReference type="ARBA" id="ARBA00022692"/>
    </source>
</evidence>
<keyword evidence="7 9" id="KW-0175">Coiled coil</keyword>
<dbReference type="InterPro" id="IPR045242">
    <property type="entry name" value="Syntaxin"/>
</dbReference>
<accession>A0ABR2LAX1</accession>
<keyword evidence="3 11" id="KW-0812">Transmembrane</keyword>
<evidence type="ECO:0000259" key="12">
    <source>
        <dbReference type="PROSITE" id="PS50192"/>
    </source>
</evidence>
<evidence type="ECO:0000256" key="11">
    <source>
        <dbReference type="SAM" id="Phobius"/>
    </source>
</evidence>
<dbReference type="PANTHER" id="PTHR19957:SF83">
    <property type="entry name" value="SYNTAXIN-16"/>
    <property type="match status" value="1"/>
</dbReference>
<keyword evidence="8 11" id="KW-0472">Membrane</keyword>
<dbReference type="Gene3D" id="1.20.5.110">
    <property type="match status" value="1"/>
</dbReference>
<organism evidence="13 14">
    <name type="scientific">Tritrichomonas musculus</name>
    <dbReference type="NCBI Taxonomy" id="1915356"/>
    <lineage>
        <taxon>Eukaryota</taxon>
        <taxon>Metamonada</taxon>
        <taxon>Parabasalia</taxon>
        <taxon>Tritrichomonadida</taxon>
        <taxon>Tritrichomonadidae</taxon>
        <taxon>Tritrichomonas</taxon>
    </lineage>
</organism>
<keyword evidence="5 11" id="KW-1133">Transmembrane helix</keyword>
<evidence type="ECO:0000313" key="13">
    <source>
        <dbReference type="EMBL" id="KAK8900510.1"/>
    </source>
</evidence>
<dbReference type="PANTHER" id="PTHR19957">
    <property type="entry name" value="SYNTAXIN"/>
    <property type="match status" value="1"/>
</dbReference>
<keyword evidence="4" id="KW-0653">Protein transport</keyword>
<evidence type="ECO:0000256" key="5">
    <source>
        <dbReference type="ARBA" id="ARBA00022989"/>
    </source>
</evidence>
<evidence type="ECO:0000256" key="8">
    <source>
        <dbReference type="ARBA" id="ARBA00023136"/>
    </source>
</evidence>
<comment type="subcellular location">
    <subcellularLocation>
        <location evidence="1">Golgi apparatus membrane</location>
        <topology evidence="1">Single-pass type IV membrane protein</topology>
    </subcellularLocation>
</comment>
<evidence type="ECO:0000256" key="6">
    <source>
        <dbReference type="ARBA" id="ARBA00023034"/>
    </source>
</evidence>
<keyword evidence="6" id="KW-0333">Golgi apparatus</keyword>
<dbReference type="EMBL" id="JAPFFF010000001">
    <property type="protein sequence ID" value="KAK8900510.1"/>
    <property type="molecule type" value="Genomic_DNA"/>
</dbReference>
<dbReference type="SUPFAM" id="SSF58038">
    <property type="entry name" value="SNARE fusion complex"/>
    <property type="match status" value="1"/>
</dbReference>
<protein>
    <submittedName>
        <fullName evidence="13">Syntaxin-16</fullName>
    </submittedName>
</protein>
<evidence type="ECO:0000256" key="2">
    <source>
        <dbReference type="ARBA" id="ARBA00022448"/>
    </source>
</evidence>
<feature type="transmembrane region" description="Helical" evidence="11">
    <location>
        <begin position="112"/>
        <end position="132"/>
    </location>
</feature>
<name>A0ABR2LAX1_9EUKA</name>
<evidence type="ECO:0000313" key="14">
    <source>
        <dbReference type="Proteomes" id="UP001470230"/>
    </source>
</evidence>